<dbReference type="Proteomes" id="UP000800041">
    <property type="component" value="Unassembled WGS sequence"/>
</dbReference>
<feature type="region of interest" description="Disordered" evidence="1">
    <location>
        <begin position="1"/>
        <end position="265"/>
    </location>
</feature>
<accession>A0A6G1GNN7</accession>
<dbReference type="AlphaFoldDB" id="A0A6G1GNN7"/>
<dbReference type="EMBL" id="ML977185">
    <property type="protein sequence ID" value="KAF1982369.1"/>
    <property type="molecule type" value="Genomic_DNA"/>
</dbReference>
<keyword evidence="4" id="KW-1185">Reference proteome</keyword>
<organism evidence="3 4">
    <name type="scientific">Aulographum hederae CBS 113979</name>
    <dbReference type="NCBI Taxonomy" id="1176131"/>
    <lineage>
        <taxon>Eukaryota</taxon>
        <taxon>Fungi</taxon>
        <taxon>Dikarya</taxon>
        <taxon>Ascomycota</taxon>
        <taxon>Pezizomycotina</taxon>
        <taxon>Dothideomycetes</taxon>
        <taxon>Pleosporomycetidae</taxon>
        <taxon>Aulographales</taxon>
        <taxon>Aulographaceae</taxon>
    </lineage>
</organism>
<feature type="compositionally biased region" description="Polar residues" evidence="1">
    <location>
        <begin position="10"/>
        <end position="22"/>
    </location>
</feature>
<keyword evidence="2" id="KW-1133">Transmembrane helix</keyword>
<evidence type="ECO:0000313" key="4">
    <source>
        <dbReference type="Proteomes" id="UP000800041"/>
    </source>
</evidence>
<sequence>MATNPHRPVNSPTQHGMATNPRQPVHPPARLHDLHGGNPHQPTMTSNTRPRVTEADRRHSTQPDVTGSIRRPASPPPLRRYGSYGSQSRDNGGRGTRRRVSSSHLYQSNSRRSNPVQDTTAGSRPQRSGTPPKLRRSATARTSQIFATSKRHSTTTTQYRVVTPPAMLRTSRSTVQPVASDGTAKSRTTVSPAVAPNRTMTSPRPRLDSYDSDEGGIPEPRKVHFGPGGVFDNPDSDGKQPRRNKERRSGPSRRSESLGSESVGEEARMTAGSFVVFSFFFCCSSVFSVPTTLLSIFFGLSR</sequence>
<protein>
    <submittedName>
        <fullName evidence="3">Uncharacterized protein</fullName>
    </submittedName>
</protein>
<feature type="compositionally biased region" description="Polar residues" evidence="1">
    <location>
        <begin position="104"/>
        <end position="129"/>
    </location>
</feature>
<gene>
    <name evidence="3" type="ORF">K402DRAFT_197764</name>
</gene>
<evidence type="ECO:0000313" key="3">
    <source>
        <dbReference type="EMBL" id="KAF1982369.1"/>
    </source>
</evidence>
<keyword evidence="2" id="KW-0812">Transmembrane</keyword>
<feature type="compositionally biased region" description="Basic and acidic residues" evidence="1">
    <location>
        <begin position="51"/>
        <end position="61"/>
    </location>
</feature>
<feature type="transmembrane region" description="Helical" evidence="2">
    <location>
        <begin position="274"/>
        <end position="300"/>
    </location>
</feature>
<proteinExistence type="predicted"/>
<reference evidence="3" key="1">
    <citation type="journal article" date="2020" name="Stud. Mycol.">
        <title>101 Dothideomycetes genomes: a test case for predicting lifestyles and emergence of pathogens.</title>
        <authorList>
            <person name="Haridas S."/>
            <person name="Albert R."/>
            <person name="Binder M."/>
            <person name="Bloem J."/>
            <person name="Labutti K."/>
            <person name="Salamov A."/>
            <person name="Andreopoulos B."/>
            <person name="Baker S."/>
            <person name="Barry K."/>
            <person name="Bills G."/>
            <person name="Bluhm B."/>
            <person name="Cannon C."/>
            <person name="Castanera R."/>
            <person name="Culley D."/>
            <person name="Daum C."/>
            <person name="Ezra D."/>
            <person name="Gonzalez J."/>
            <person name="Henrissat B."/>
            <person name="Kuo A."/>
            <person name="Liang C."/>
            <person name="Lipzen A."/>
            <person name="Lutzoni F."/>
            <person name="Magnuson J."/>
            <person name="Mondo S."/>
            <person name="Nolan M."/>
            <person name="Ohm R."/>
            <person name="Pangilinan J."/>
            <person name="Park H.-J."/>
            <person name="Ramirez L."/>
            <person name="Alfaro M."/>
            <person name="Sun H."/>
            <person name="Tritt A."/>
            <person name="Yoshinaga Y."/>
            <person name="Zwiers L.-H."/>
            <person name="Turgeon B."/>
            <person name="Goodwin S."/>
            <person name="Spatafora J."/>
            <person name="Crous P."/>
            <person name="Grigoriev I."/>
        </authorList>
    </citation>
    <scope>NUCLEOTIDE SEQUENCE</scope>
    <source>
        <strain evidence="3">CBS 113979</strain>
    </source>
</reference>
<name>A0A6G1GNN7_9PEZI</name>
<evidence type="ECO:0000256" key="2">
    <source>
        <dbReference type="SAM" id="Phobius"/>
    </source>
</evidence>
<keyword evidence="2" id="KW-0472">Membrane</keyword>
<feature type="compositionally biased region" description="Basic and acidic residues" evidence="1">
    <location>
        <begin position="247"/>
        <end position="256"/>
    </location>
</feature>
<evidence type="ECO:0000256" key="1">
    <source>
        <dbReference type="SAM" id="MobiDB-lite"/>
    </source>
</evidence>
<feature type="compositionally biased region" description="Polar residues" evidence="1">
    <location>
        <begin position="40"/>
        <end position="50"/>
    </location>
</feature>
<feature type="compositionally biased region" description="Polar residues" evidence="1">
    <location>
        <begin position="170"/>
        <end position="191"/>
    </location>
</feature>